<dbReference type="GO" id="GO:0003676">
    <property type="term" value="F:nucleic acid binding"/>
    <property type="evidence" value="ECO:0007669"/>
    <property type="project" value="InterPro"/>
</dbReference>
<dbReference type="SUPFAM" id="SSF52980">
    <property type="entry name" value="Restriction endonuclease-like"/>
    <property type="match status" value="1"/>
</dbReference>
<protein>
    <submittedName>
        <fullName evidence="1">Uncharacterized protein</fullName>
    </submittedName>
</protein>
<dbReference type="InterPro" id="IPR011335">
    <property type="entry name" value="Restrct_endonuc-II-like"/>
</dbReference>
<gene>
    <name evidence="1" type="ORF">SDC9_129776</name>
</gene>
<dbReference type="InterPro" id="IPR011856">
    <property type="entry name" value="tRNA_endonuc-like_dom_sf"/>
</dbReference>
<dbReference type="PANTHER" id="PTHR34039:SF1">
    <property type="entry name" value="UPF0102 PROTEIN YRAN"/>
    <property type="match status" value="1"/>
</dbReference>
<accession>A0A645D0H5</accession>
<dbReference type="Pfam" id="PF02021">
    <property type="entry name" value="UPF0102"/>
    <property type="match status" value="1"/>
</dbReference>
<dbReference type="Gene3D" id="3.40.1350.10">
    <property type="match status" value="1"/>
</dbReference>
<name>A0A645D0H5_9ZZZZ</name>
<sequence>MKFKRARAAHLRLGRLGERCAVQLLKHRNCLILAQDWRRNGGELDLVVLDGGTLVFVEVKTRRRFDGYRPLANLTPGQMLRIRRGAAKYLRAIRRPDLPLRFDLIEVIHDGRRLRDIALHQAYMALDVRAGTHL</sequence>
<comment type="caution">
    <text evidence="1">The sequence shown here is derived from an EMBL/GenBank/DDBJ whole genome shotgun (WGS) entry which is preliminary data.</text>
</comment>
<evidence type="ECO:0000313" key="1">
    <source>
        <dbReference type="EMBL" id="MPM82714.1"/>
    </source>
</evidence>
<proteinExistence type="inferred from homology"/>
<organism evidence="1">
    <name type="scientific">bioreactor metagenome</name>
    <dbReference type="NCBI Taxonomy" id="1076179"/>
    <lineage>
        <taxon>unclassified sequences</taxon>
        <taxon>metagenomes</taxon>
        <taxon>ecological metagenomes</taxon>
    </lineage>
</organism>
<dbReference type="EMBL" id="VSSQ01031710">
    <property type="protein sequence ID" value="MPM82714.1"/>
    <property type="molecule type" value="Genomic_DNA"/>
</dbReference>
<dbReference type="InterPro" id="IPR003509">
    <property type="entry name" value="UPF0102_YraN-like"/>
</dbReference>
<dbReference type="HAMAP" id="MF_00048">
    <property type="entry name" value="UPF0102"/>
    <property type="match status" value="1"/>
</dbReference>
<dbReference type="PANTHER" id="PTHR34039">
    <property type="entry name" value="UPF0102 PROTEIN YRAN"/>
    <property type="match status" value="1"/>
</dbReference>
<dbReference type="AlphaFoldDB" id="A0A645D0H5"/>
<reference evidence="1" key="1">
    <citation type="submission" date="2019-08" db="EMBL/GenBank/DDBJ databases">
        <authorList>
            <person name="Kucharzyk K."/>
            <person name="Murdoch R.W."/>
            <person name="Higgins S."/>
            <person name="Loffler F."/>
        </authorList>
    </citation>
    <scope>NUCLEOTIDE SEQUENCE</scope>
</reference>